<dbReference type="InterPro" id="IPR011607">
    <property type="entry name" value="MGS-like_dom"/>
</dbReference>
<gene>
    <name evidence="10 12" type="primary">purH</name>
    <name evidence="12" type="ORF">Loak_1457</name>
</gene>
<name>A0A0W0WZN4_9GAMM</name>
<dbReference type="GO" id="GO:0006189">
    <property type="term" value="P:'de novo' IMP biosynthetic process"/>
    <property type="evidence" value="ECO:0007669"/>
    <property type="project" value="UniProtKB-UniRule"/>
</dbReference>
<dbReference type="GO" id="GO:0004643">
    <property type="term" value="F:phosphoribosylaminoimidazolecarboxamide formyltransferase activity"/>
    <property type="evidence" value="ECO:0007669"/>
    <property type="project" value="UniProtKB-UniRule"/>
</dbReference>
<dbReference type="PATRIC" id="fig|29423.5.peg.1528"/>
<evidence type="ECO:0000256" key="4">
    <source>
        <dbReference type="ARBA" id="ARBA00022679"/>
    </source>
</evidence>
<protein>
    <recommendedName>
        <fullName evidence="10">Bifunctional purine biosynthesis protein PurH</fullName>
    </recommendedName>
    <domain>
        <recommendedName>
            <fullName evidence="10">Phosphoribosylaminoimidazolecarboxamide formyltransferase</fullName>
            <ecNumber evidence="10">2.1.2.3</ecNumber>
        </recommendedName>
        <alternativeName>
            <fullName evidence="10">AICAR transformylase</fullName>
        </alternativeName>
    </domain>
    <domain>
        <recommendedName>
            <fullName evidence="10">IMP cyclohydrolase</fullName>
            <ecNumber evidence="10">3.5.4.10</ecNumber>
        </recommendedName>
        <alternativeName>
            <fullName evidence="10">ATIC</fullName>
        </alternativeName>
        <alternativeName>
            <fullName evidence="10">IMP synthase</fullName>
        </alternativeName>
        <alternativeName>
            <fullName evidence="10">Inosinicase</fullName>
        </alternativeName>
    </domain>
</protein>
<comment type="pathway">
    <text evidence="2 10">Purine metabolism; IMP biosynthesis via de novo pathway; 5-formamido-1-(5-phospho-D-ribosyl)imidazole-4-carboxamide from 5-amino-1-(5-phospho-D-ribosyl)imidazole-4-carboxamide (10-formyl THF route): step 1/1.</text>
</comment>
<evidence type="ECO:0000259" key="11">
    <source>
        <dbReference type="PROSITE" id="PS51855"/>
    </source>
</evidence>
<dbReference type="SUPFAM" id="SSF53927">
    <property type="entry name" value="Cytidine deaminase-like"/>
    <property type="match status" value="1"/>
</dbReference>
<dbReference type="InterPro" id="IPR024051">
    <property type="entry name" value="AICAR_Tfase_dup_dom_sf"/>
</dbReference>
<dbReference type="SMART" id="SM00798">
    <property type="entry name" value="AICARFT_IMPCHas"/>
    <property type="match status" value="1"/>
</dbReference>
<dbReference type="Pfam" id="PF01808">
    <property type="entry name" value="AICARFT_IMPCHas"/>
    <property type="match status" value="1"/>
</dbReference>
<dbReference type="SUPFAM" id="SSF52335">
    <property type="entry name" value="Methylglyoxal synthase-like"/>
    <property type="match status" value="1"/>
</dbReference>
<evidence type="ECO:0000256" key="9">
    <source>
        <dbReference type="ARBA" id="ARBA00050687"/>
    </source>
</evidence>
<keyword evidence="7 10" id="KW-0511">Multifunctional enzyme</keyword>
<comment type="similarity">
    <text evidence="3 10">Belongs to the PurH family.</text>
</comment>
<dbReference type="PROSITE" id="PS51855">
    <property type="entry name" value="MGS"/>
    <property type="match status" value="1"/>
</dbReference>
<evidence type="ECO:0000256" key="10">
    <source>
        <dbReference type="HAMAP-Rule" id="MF_00139"/>
    </source>
</evidence>
<dbReference type="FunFam" id="3.40.140.20:FF:000001">
    <property type="entry name" value="Bifunctional purine biosynthesis protein PurH"/>
    <property type="match status" value="1"/>
</dbReference>
<feature type="domain" description="MGS-like" evidence="11">
    <location>
        <begin position="3"/>
        <end position="149"/>
    </location>
</feature>
<comment type="caution">
    <text evidence="12">The sequence shown here is derived from an EMBL/GenBank/DDBJ whole genome shotgun (WGS) entry which is preliminary data.</text>
</comment>
<dbReference type="Gene3D" id="3.40.50.1380">
    <property type="entry name" value="Methylglyoxal synthase-like domain"/>
    <property type="match status" value="1"/>
</dbReference>
<dbReference type="EC" id="2.1.2.3" evidence="10"/>
<proteinExistence type="inferred from homology"/>
<dbReference type="HAMAP" id="MF_00139">
    <property type="entry name" value="PurH"/>
    <property type="match status" value="1"/>
</dbReference>
<evidence type="ECO:0000256" key="7">
    <source>
        <dbReference type="ARBA" id="ARBA00023268"/>
    </source>
</evidence>
<organism evidence="12 13">
    <name type="scientific">Legionella oakridgensis</name>
    <dbReference type="NCBI Taxonomy" id="29423"/>
    <lineage>
        <taxon>Bacteria</taxon>
        <taxon>Pseudomonadati</taxon>
        <taxon>Pseudomonadota</taxon>
        <taxon>Gammaproteobacteria</taxon>
        <taxon>Legionellales</taxon>
        <taxon>Legionellaceae</taxon>
        <taxon>Legionella</taxon>
    </lineage>
</organism>
<dbReference type="PANTHER" id="PTHR11692:SF0">
    <property type="entry name" value="BIFUNCTIONAL PURINE BIOSYNTHESIS PROTEIN ATIC"/>
    <property type="match status" value="1"/>
</dbReference>
<dbReference type="CDD" id="cd01421">
    <property type="entry name" value="IMPCH"/>
    <property type="match status" value="1"/>
</dbReference>
<sequence length="526" mass="58534">MTTSFFNPRRALISVSDKRDLVLLATKLHQQNIELVATGKTANLLQDHGFPITKVEHYTGFPELLDGRVKTLHPAIHAGLLANGTDDEKSLRPFAIRPFDLLIVNLYPFEDIISRAECTLQDALDHIDIGGPAMIRAAAKNHANIAVVVTPDDYPKLIQYVEAKQIPEHWTFTLAKKAFAHTARYDAIITNYLNCFNREEQKSAIFPDNLISQHIKQNDLRYGENPHQQAALYVNIPPIINSLAQALCLQGKPLSYNNLLDADAAWNCLKSFSDYEQVCVIMKHGNPCGIAARKTQVEAYERAYESDSVSSYGGILAFNRCLQADTVKTMLARQFIEVIIAPDISKEAQVILTQKENIRVLITGNPKPWVSPQLDVRSIDGGLLIQERDEWPMHAKRLKTVTTGKPNPQQLQDLLFAWRAVKHVKSNAIVFAKEEATIGIGAGQTSRIMSTRIGLWQAESAGFSTHQAVMASDAFIPFADSINMAAQYGITAVIQPGGSIRDEEIIEAANTLGIVMIFTGYRHFRH</sequence>
<keyword evidence="6 10" id="KW-0378">Hydrolase</keyword>
<evidence type="ECO:0000256" key="6">
    <source>
        <dbReference type="ARBA" id="ARBA00022801"/>
    </source>
</evidence>
<evidence type="ECO:0000256" key="1">
    <source>
        <dbReference type="ARBA" id="ARBA00004844"/>
    </source>
</evidence>
<dbReference type="AlphaFoldDB" id="A0A0W0WZN4"/>
<evidence type="ECO:0000313" key="13">
    <source>
        <dbReference type="Proteomes" id="UP000054858"/>
    </source>
</evidence>
<comment type="domain">
    <text evidence="10">The IMP cyclohydrolase activity resides in the N-terminal region.</text>
</comment>
<keyword evidence="5 10" id="KW-0658">Purine biosynthesis</keyword>
<dbReference type="Proteomes" id="UP000054858">
    <property type="component" value="Unassembled WGS sequence"/>
</dbReference>
<dbReference type="Gene3D" id="3.40.140.20">
    <property type="match status" value="2"/>
</dbReference>
<evidence type="ECO:0000256" key="8">
    <source>
        <dbReference type="ARBA" id="ARBA00050488"/>
    </source>
</evidence>
<dbReference type="PANTHER" id="PTHR11692">
    <property type="entry name" value="BIFUNCTIONAL PURINE BIOSYNTHESIS PROTEIN PURH"/>
    <property type="match status" value="1"/>
</dbReference>
<dbReference type="Pfam" id="PF02142">
    <property type="entry name" value="MGS"/>
    <property type="match status" value="1"/>
</dbReference>
<dbReference type="NCBIfam" id="TIGR00355">
    <property type="entry name" value="purH"/>
    <property type="match status" value="1"/>
</dbReference>
<dbReference type="InterPro" id="IPR016193">
    <property type="entry name" value="Cytidine_deaminase-like"/>
</dbReference>
<dbReference type="RefSeq" id="WP_025385366.1">
    <property type="nucleotide sequence ID" value="NZ_LCUA01000002.1"/>
</dbReference>
<comment type="catalytic activity">
    <reaction evidence="8 10">
        <text>(6R)-10-formyltetrahydrofolate + 5-amino-1-(5-phospho-beta-D-ribosyl)imidazole-4-carboxamide = 5-formamido-1-(5-phospho-D-ribosyl)imidazole-4-carboxamide + (6S)-5,6,7,8-tetrahydrofolate</text>
        <dbReference type="Rhea" id="RHEA:22192"/>
        <dbReference type="ChEBI" id="CHEBI:57453"/>
        <dbReference type="ChEBI" id="CHEBI:58467"/>
        <dbReference type="ChEBI" id="CHEBI:58475"/>
        <dbReference type="ChEBI" id="CHEBI:195366"/>
        <dbReference type="EC" id="2.1.2.3"/>
    </reaction>
</comment>
<evidence type="ECO:0000256" key="2">
    <source>
        <dbReference type="ARBA" id="ARBA00004954"/>
    </source>
</evidence>
<comment type="catalytic activity">
    <reaction evidence="9 10">
        <text>IMP + H2O = 5-formamido-1-(5-phospho-D-ribosyl)imidazole-4-carboxamide</text>
        <dbReference type="Rhea" id="RHEA:18445"/>
        <dbReference type="ChEBI" id="CHEBI:15377"/>
        <dbReference type="ChEBI" id="CHEBI:58053"/>
        <dbReference type="ChEBI" id="CHEBI:58467"/>
        <dbReference type="EC" id="3.5.4.10"/>
    </reaction>
</comment>
<comment type="pathway">
    <text evidence="1 10">Purine metabolism; IMP biosynthesis via de novo pathway; IMP from 5-formamido-1-(5-phospho-D-ribosyl)imidazole-4-carboxamide: step 1/1.</text>
</comment>
<dbReference type="UniPathway" id="UPA00074">
    <property type="reaction ID" value="UER00133"/>
</dbReference>
<dbReference type="PIRSF" id="PIRSF000414">
    <property type="entry name" value="AICARFT_IMPCHas"/>
    <property type="match status" value="1"/>
</dbReference>
<accession>A0A0W0WZN4</accession>
<dbReference type="GO" id="GO:0003937">
    <property type="term" value="F:IMP cyclohydrolase activity"/>
    <property type="evidence" value="ECO:0007669"/>
    <property type="project" value="UniProtKB-UniRule"/>
</dbReference>
<dbReference type="GO" id="GO:0005829">
    <property type="term" value="C:cytosol"/>
    <property type="evidence" value="ECO:0007669"/>
    <property type="project" value="TreeGrafter"/>
</dbReference>
<evidence type="ECO:0000313" key="12">
    <source>
        <dbReference type="EMBL" id="KTD37781.1"/>
    </source>
</evidence>
<reference evidence="12 13" key="1">
    <citation type="submission" date="2015-11" db="EMBL/GenBank/DDBJ databases">
        <title>Genomic analysis of 38 Legionella species identifies large and diverse effector repertoires.</title>
        <authorList>
            <person name="Burstein D."/>
            <person name="Amaro F."/>
            <person name="Zusman T."/>
            <person name="Lifshitz Z."/>
            <person name="Cohen O."/>
            <person name="Gilbert J.A."/>
            <person name="Pupko T."/>
            <person name="Shuman H.A."/>
            <person name="Segal G."/>
        </authorList>
    </citation>
    <scope>NUCLEOTIDE SEQUENCE [LARGE SCALE GENOMIC DNA]</scope>
    <source>
        <strain evidence="12 13">Oak Ridge-10</strain>
    </source>
</reference>
<dbReference type="FunFam" id="3.40.50.1380:FF:000001">
    <property type="entry name" value="Bifunctional purine biosynthesis protein PurH"/>
    <property type="match status" value="1"/>
</dbReference>
<dbReference type="SMART" id="SM00851">
    <property type="entry name" value="MGS"/>
    <property type="match status" value="1"/>
</dbReference>
<keyword evidence="4 10" id="KW-0808">Transferase</keyword>
<dbReference type="NCBIfam" id="NF002049">
    <property type="entry name" value="PRK00881.1"/>
    <property type="match status" value="1"/>
</dbReference>
<dbReference type="InterPro" id="IPR002695">
    <property type="entry name" value="PurH-like"/>
</dbReference>
<dbReference type="EMBL" id="LNYP01000029">
    <property type="protein sequence ID" value="KTD37781.1"/>
    <property type="molecule type" value="Genomic_DNA"/>
</dbReference>
<evidence type="ECO:0000256" key="5">
    <source>
        <dbReference type="ARBA" id="ARBA00022755"/>
    </source>
</evidence>
<dbReference type="InterPro" id="IPR036914">
    <property type="entry name" value="MGS-like_dom_sf"/>
</dbReference>
<dbReference type="EC" id="3.5.4.10" evidence="10"/>
<evidence type="ECO:0000256" key="3">
    <source>
        <dbReference type="ARBA" id="ARBA00007667"/>
    </source>
</evidence>